<dbReference type="PANTHER" id="PTHR30273:SF2">
    <property type="entry name" value="PROTEIN FECR"/>
    <property type="match status" value="1"/>
</dbReference>
<sequence>MTKQASQDDKLFEEALDLIIRLQGDPANPVARELVQRWRARGPEYEAVWSEVAEIHGMAGQVLEDRRKAAQETNVVSRRTVITGGIAGLAVLGAGALYGPDVLVRLRADYTTATAEVRNVVLSDGTVVTLGPDSAIQTDFMPSLRRVRLLSGMAFFDVAKDSARPFQATVDDMTATALGTAFDVSSDAGFISVSVHDGLVEVAAPDSPLALGERLAQGQWLALDAKTHAVERGHRERGQIAAWRDGLIVSERDTISSVVARIARWQPGRIVFADPRFGAERISGVFDLHDPITALEAVVHPYGGRVRQLSSWLTIISPI</sequence>
<proteinExistence type="predicted"/>
<dbReference type="GO" id="GO:0016989">
    <property type="term" value="F:sigma factor antagonist activity"/>
    <property type="evidence" value="ECO:0007669"/>
    <property type="project" value="TreeGrafter"/>
</dbReference>
<dbReference type="Pfam" id="PF04773">
    <property type="entry name" value="FecR"/>
    <property type="match status" value="1"/>
</dbReference>
<dbReference type="InterPro" id="IPR006860">
    <property type="entry name" value="FecR"/>
</dbReference>
<dbReference type="InterPro" id="IPR012373">
    <property type="entry name" value="Ferrdict_sens_TM"/>
</dbReference>
<organism evidence="2 3">
    <name type="scientific">Nitrobacter winogradskyi</name>
    <name type="common">Nitrobacter agilis</name>
    <dbReference type="NCBI Taxonomy" id="913"/>
    <lineage>
        <taxon>Bacteria</taxon>
        <taxon>Pseudomonadati</taxon>
        <taxon>Pseudomonadota</taxon>
        <taxon>Alphaproteobacteria</taxon>
        <taxon>Hyphomicrobiales</taxon>
        <taxon>Nitrobacteraceae</taxon>
        <taxon>Nitrobacter</taxon>
    </lineage>
</organism>
<dbReference type="Proteomes" id="UP000318825">
    <property type="component" value="Unassembled WGS sequence"/>
</dbReference>
<dbReference type="OrthoDB" id="636724at2"/>
<reference evidence="2 3" key="1">
    <citation type="submission" date="2019-06" db="EMBL/GenBank/DDBJ databases">
        <title>Whole genome shotgun sequence of Nitrobacter winogradskyi NBRC 14297.</title>
        <authorList>
            <person name="Hosoyama A."/>
            <person name="Uohara A."/>
            <person name="Ohji S."/>
            <person name="Ichikawa N."/>
        </authorList>
    </citation>
    <scope>NUCLEOTIDE SEQUENCE [LARGE SCALE GENOMIC DNA]</scope>
    <source>
        <strain evidence="2 3">NBRC 14297</strain>
    </source>
</reference>
<dbReference type="RefSeq" id="WP_141385399.1">
    <property type="nucleotide sequence ID" value="NZ_BJNF01000139.1"/>
</dbReference>
<accession>A0A4Y3WG73</accession>
<dbReference type="EMBL" id="BJNF01000139">
    <property type="protein sequence ID" value="GEC17695.1"/>
    <property type="molecule type" value="Genomic_DNA"/>
</dbReference>
<dbReference type="AlphaFoldDB" id="A0A4Y3WG73"/>
<dbReference type="PIRSF" id="PIRSF018266">
    <property type="entry name" value="FecR"/>
    <property type="match status" value="1"/>
</dbReference>
<evidence type="ECO:0000313" key="2">
    <source>
        <dbReference type="EMBL" id="GEC17695.1"/>
    </source>
</evidence>
<comment type="caution">
    <text evidence="2">The sequence shown here is derived from an EMBL/GenBank/DDBJ whole genome shotgun (WGS) entry which is preliminary data.</text>
</comment>
<gene>
    <name evidence="2" type="primary">fecR_7</name>
    <name evidence="2" type="ORF">NWI01_35870</name>
</gene>
<dbReference type="Gene3D" id="2.60.120.1440">
    <property type="match status" value="1"/>
</dbReference>
<name>A0A4Y3WG73_NITWI</name>
<evidence type="ECO:0000313" key="3">
    <source>
        <dbReference type="Proteomes" id="UP000318825"/>
    </source>
</evidence>
<protein>
    <submittedName>
        <fullName evidence="2">Iron dicitrate transporter FecR</fullName>
    </submittedName>
</protein>
<dbReference type="PANTHER" id="PTHR30273">
    <property type="entry name" value="PERIPLASMIC SIGNAL SENSOR AND SIGMA FACTOR ACTIVATOR FECR-RELATED"/>
    <property type="match status" value="1"/>
</dbReference>
<feature type="domain" description="FecR protein" evidence="1">
    <location>
        <begin position="109"/>
        <end position="201"/>
    </location>
</feature>
<evidence type="ECO:0000259" key="1">
    <source>
        <dbReference type="Pfam" id="PF04773"/>
    </source>
</evidence>